<feature type="compositionally biased region" description="Basic and acidic residues" evidence="1">
    <location>
        <begin position="256"/>
        <end position="267"/>
    </location>
</feature>
<gene>
    <name evidence="3" type="ORF">HG535_0B04710</name>
</gene>
<evidence type="ECO:0000313" key="3">
    <source>
        <dbReference type="EMBL" id="QLG71429.1"/>
    </source>
</evidence>
<dbReference type="SMART" id="SM00271">
    <property type="entry name" value="DnaJ"/>
    <property type="match status" value="1"/>
</dbReference>
<feature type="domain" description="J" evidence="2">
    <location>
        <begin position="13"/>
        <end position="77"/>
    </location>
</feature>
<organism evidence="3 4">
    <name type="scientific">Zygotorulaspora mrakii</name>
    <name type="common">Zygosaccharomyces mrakii</name>
    <dbReference type="NCBI Taxonomy" id="42260"/>
    <lineage>
        <taxon>Eukaryota</taxon>
        <taxon>Fungi</taxon>
        <taxon>Dikarya</taxon>
        <taxon>Ascomycota</taxon>
        <taxon>Saccharomycotina</taxon>
        <taxon>Saccharomycetes</taxon>
        <taxon>Saccharomycetales</taxon>
        <taxon>Saccharomycetaceae</taxon>
        <taxon>Zygotorulaspora</taxon>
    </lineage>
</organism>
<dbReference type="GO" id="GO:0005789">
    <property type="term" value="C:endoplasmic reticulum membrane"/>
    <property type="evidence" value="ECO:0007669"/>
    <property type="project" value="TreeGrafter"/>
</dbReference>
<dbReference type="InterPro" id="IPR036869">
    <property type="entry name" value="J_dom_sf"/>
</dbReference>
<dbReference type="EMBL" id="CP058605">
    <property type="protein sequence ID" value="QLG71429.1"/>
    <property type="molecule type" value="Genomic_DNA"/>
</dbReference>
<dbReference type="PANTHER" id="PTHR43908:SF3">
    <property type="entry name" value="AT29763P-RELATED"/>
    <property type="match status" value="1"/>
</dbReference>
<dbReference type="KEGG" id="zmk:HG535_0B04710"/>
<dbReference type="AlphaFoldDB" id="A0A7H9B0C5"/>
<dbReference type="PRINTS" id="PR00625">
    <property type="entry name" value="JDOMAIN"/>
</dbReference>
<dbReference type="GO" id="GO:0071218">
    <property type="term" value="P:cellular response to misfolded protein"/>
    <property type="evidence" value="ECO:0007669"/>
    <property type="project" value="TreeGrafter"/>
</dbReference>
<dbReference type="CDD" id="cd06257">
    <property type="entry name" value="DnaJ"/>
    <property type="match status" value="1"/>
</dbReference>
<dbReference type="PROSITE" id="PS00636">
    <property type="entry name" value="DNAJ_1"/>
    <property type="match status" value="1"/>
</dbReference>
<sequence>MTQTLKIKLDVTTFYSSLGLTSSATDAEVQKSYRKLARELHPDKSKSDSAAELFKVINNAYSILMDREKKLRYDSTLVAKGLTEYKPRNNCHRYDGLTGGAGEDFHKDENNLKTPQKNRPSKNYNHRPYEQQPYGFGTGNEAHPTFNSHSRVPIFQSFNLKNYQRNQRSPHKSETKTEKSSSIFNNKNNGTPPHHINTEDISEKRSEPPKSEEKESSDENGTAVRSKLHKANSSDPFEHLPGSPFANNRHRHYARTKHEARTHERRSVSPVKRASNTEGADMSESWDTLKNILSNFKDEEKKLKTEKNEIELTVDSIKAAKIRKAESQSIKLDDLKDSLPIDNDLFDMRKVSDTLNTVPVIKKAKLNFKEESPEIDMNSSESKGHHHSRQNESAASKIPTNLEENLYMPVNQPLPKIYRPEIIPLHQYKITSKAIDLDLPAMPNFQCNVLNKSQMERCKQYVKEFNAKSNFLKQELLQSLSERLEADKILGDKLLKVENAGNWVSCKDFDFEVVSKLAEINSRQRIVAQSFANLLNNLYKGSPQ</sequence>
<name>A0A7H9B0C5_ZYGMR</name>
<evidence type="ECO:0000256" key="1">
    <source>
        <dbReference type="SAM" id="MobiDB-lite"/>
    </source>
</evidence>
<feature type="region of interest" description="Disordered" evidence="1">
    <location>
        <begin position="161"/>
        <end position="282"/>
    </location>
</feature>
<dbReference type="Pfam" id="PF00226">
    <property type="entry name" value="DnaJ"/>
    <property type="match status" value="1"/>
</dbReference>
<accession>A0A7H9B0C5</accession>
<dbReference type="PROSITE" id="PS50076">
    <property type="entry name" value="DNAJ_2"/>
    <property type="match status" value="1"/>
</dbReference>
<dbReference type="InterPro" id="IPR001623">
    <property type="entry name" value="DnaJ_domain"/>
</dbReference>
<protein>
    <recommendedName>
        <fullName evidence="2">J domain-containing protein</fullName>
    </recommendedName>
</protein>
<proteinExistence type="predicted"/>
<feature type="compositionally biased region" description="Basic and acidic residues" evidence="1">
    <location>
        <begin position="196"/>
        <end position="214"/>
    </location>
</feature>
<dbReference type="OrthoDB" id="10250354at2759"/>
<dbReference type="InterPro" id="IPR051100">
    <property type="entry name" value="DnaJ_subfamily_B/C"/>
</dbReference>
<dbReference type="SUPFAM" id="SSF46565">
    <property type="entry name" value="Chaperone J-domain"/>
    <property type="match status" value="1"/>
</dbReference>
<dbReference type="RefSeq" id="XP_037143157.1">
    <property type="nucleotide sequence ID" value="XM_037287262.1"/>
</dbReference>
<dbReference type="InterPro" id="IPR018253">
    <property type="entry name" value="DnaJ_domain_CS"/>
</dbReference>
<feature type="compositionally biased region" description="Polar residues" evidence="1">
    <location>
        <begin position="112"/>
        <end position="123"/>
    </location>
</feature>
<evidence type="ECO:0000313" key="4">
    <source>
        <dbReference type="Proteomes" id="UP000509704"/>
    </source>
</evidence>
<dbReference type="Proteomes" id="UP000509704">
    <property type="component" value="Chromosome 2"/>
</dbReference>
<keyword evidence="4" id="KW-1185">Reference proteome</keyword>
<feature type="region of interest" description="Disordered" evidence="1">
    <location>
        <begin position="101"/>
        <end position="148"/>
    </location>
</feature>
<evidence type="ECO:0000259" key="2">
    <source>
        <dbReference type="PROSITE" id="PS50076"/>
    </source>
</evidence>
<reference evidence="3 4" key="1">
    <citation type="submission" date="2020-07" db="EMBL/GenBank/DDBJ databases">
        <title>The yeast mating-type switching endonuclease HO is a domesticated member of an unorthodox homing genetic element family.</title>
        <authorList>
            <person name="Coughlan A.Y."/>
            <person name="Lombardi L."/>
            <person name="Braun-Galleani S."/>
            <person name="Martos A.R."/>
            <person name="Galeote V."/>
            <person name="Bigey F."/>
            <person name="Dequin S."/>
            <person name="Byrne K.P."/>
            <person name="Wolfe K.H."/>
        </authorList>
    </citation>
    <scope>NUCLEOTIDE SEQUENCE [LARGE SCALE GENOMIC DNA]</scope>
    <source>
        <strain evidence="3 4">NRRL Y-6702</strain>
    </source>
</reference>
<dbReference type="PANTHER" id="PTHR43908">
    <property type="entry name" value="AT29763P-RELATED"/>
    <property type="match status" value="1"/>
</dbReference>
<dbReference type="Gene3D" id="1.10.287.110">
    <property type="entry name" value="DnaJ domain"/>
    <property type="match status" value="1"/>
</dbReference>
<feature type="region of interest" description="Disordered" evidence="1">
    <location>
        <begin position="371"/>
        <end position="397"/>
    </location>
</feature>
<dbReference type="GeneID" id="59235090"/>
<dbReference type="GO" id="GO:0030544">
    <property type="term" value="F:Hsp70 protein binding"/>
    <property type="evidence" value="ECO:0007669"/>
    <property type="project" value="TreeGrafter"/>
</dbReference>